<sequence length="86" mass="9343">MHKITIALLCVASFLAGFIVADYVIGTAEPVESGDVTTFVISSARIEVYPGGAFYMRADEAKKYSFETGKVIENSGVCPYRTNIIQ</sequence>
<dbReference type="EMBL" id="MT141558">
    <property type="protein sequence ID" value="QJA66623.1"/>
    <property type="molecule type" value="Genomic_DNA"/>
</dbReference>
<accession>A0A6M3K8L6</accession>
<evidence type="ECO:0000313" key="1">
    <source>
        <dbReference type="EMBL" id="QJA66623.1"/>
    </source>
</evidence>
<dbReference type="EMBL" id="MT142321">
    <property type="protein sequence ID" value="QJA78137.1"/>
    <property type="molecule type" value="Genomic_DNA"/>
</dbReference>
<gene>
    <name evidence="2" type="ORF">MM415A01130_0029</name>
    <name evidence="1" type="ORF">MM415B00340_0007</name>
</gene>
<organism evidence="2">
    <name type="scientific">viral metagenome</name>
    <dbReference type="NCBI Taxonomy" id="1070528"/>
    <lineage>
        <taxon>unclassified sequences</taxon>
        <taxon>metagenomes</taxon>
        <taxon>organismal metagenomes</taxon>
    </lineage>
</organism>
<name>A0A6M3K8L6_9ZZZZ</name>
<protein>
    <submittedName>
        <fullName evidence="2">Uncharacterized protein</fullName>
    </submittedName>
</protein>
<evidence type="ECO:0000313" key="2">
    <source>
        <dbReference type="EMBL" id="QJA78137.1"/>
    </source>
</evidence>
<dbReference type="AlphaFoldDB" id="A0A6M3K8L6"/>
<reference evidence="2" key="1">
    <citation type="submission" date="2020-03" db="EMBL/GenBank/DDBJ databases">
        <title>The deep terrestrial virosphere.</title>
        <authorList>
            <person name="Holmfeldt K."/>
            <person name="Nilsson E."/>
            <person name="Simone D."/>
            <person name="Lopez-Fernandez M."/>
            <person name="Wu X."/>
            <person name="de Brujin I."/>
            <person name="Lundin D."/>
            <person name="Andersson A."/>
            <person name="Bertilsson S."/>
            <person name="Dopson M."/>
        </authorList>
    </citation>
    <scope>NUCLEOTIDE SEQUENCE</scope>
    <source>
        <strain evidence="2">MM415A01130</strain>
        <strain evidence="1">MM415B00340</strain>
    </source>
</reference>
<proteinExistence type="predicted"/>